<accession>A0A834QZI4</accession>
<protein>
    <submittedName>
        <fullName evidence="2">Uncharacterized protein</fullName>
    </submittedName>
</protein>
<organism evidence="2 3">
    <name type="scientific">Marmota monax</name>
    <name type="common">Woodchuck</name>
    <dbReference type="NCBI Taxonomy" id="9995"/>
    <lineage>
        <taxon>Eukaryota</taxon>
        <taxon>Metazoa</taxon>
        <taxon>Chordata</taxon>
        <taxon>Craniata</taxon>
        <taxon>Vertebrata</taxon>
        <taxon>Euteleostomi</taxon>
        <taxon>Mammalia</taxon>
        <taxon>Eutheria</taxon>
        <taxon>Euarchontoglires</taxon>
        <taxon>Glires</taxon>
        <taxon>Rodentia</taxon>
        <taxon>Sciuromorpha</taxon>
        <taxon>Sciuridae</taxon>
        <taxon>Xerinae</taxon>
        <taxon>Marmotini</taxon>
        <taxon>Marmota</taxon>
    </lineage>
</organism>
<reference evidence="2" key="1">
    <citation type="submission" date="2020-08" db="EMBL/GenBank/DDBJ databases">
        <authorList>
            <person name="Shumante A."/>
            <person name="Zimin A.V."/>
            <person name="Puiu D."/>
            <person name="Salzberg S.L."/>
        </authorList>
    </citation>
    <scope>NUCLEOTIDE SEQUENCE</scope>
    <source>
        <strain evidence="2">WC2-LM</strain>
        <tissue evidence="2">Liver</tissue>
    </source>
</reference>
<dbReference type="Proteomes" id="UP000662637">
    <property type="component" value="Unassembled WGS sequence"/>
</dbReference>
<feature type="compositionally biased region" description="Pro residues" evidence="1">
    <location>
        <begin position="128"/>
        <end position="142"/>
    </location>
</feature>
<evidence type="ECO:0000313" key="2">
    <source>
        <dbReference type="EMBL" id="KAF7487375.1"/>
    </source>
</evidence>
<feature type="region of interest" description="Disordered" evidence="1">
    <location>
        <begin position="70"/>
        <end position="190"/>
    </location>
</feature>
<feature type="compositionally biased region" description="Basic residues" evidence="1">
    <location>
        <begin position="102"/>
        <end position="115"/>
    </location>
</feature>
<dbReference type="EMBL" id="WJEC01000006">
    <property type="protein sequence ID" value="KAF7487375.1"/>
    <property type="molecule type" value="Genomic_DNA"/>
</dbReference>
<feature type="compositionally biased region" description="Low complexity" evidence="1">
    <location>
        <begin position="33"/>
        <end position="44"/>
    </location>
</feature>
<evidence type="ECO:0000313" key="3">
    <source>
        <dbReference type="Proteomes" id="UP000662637"/>
    </source>
</evidence>
<dbReference type="AlphaFoldDB" id="A0A834QZI4"/>
<name>A0A834QZI4_MARMO</name>
<comment type="caution">
    <text evidence="2">The sequence shown here is derived from an EMBL/GenBank/DDBJ whole genome shotgun (WGS) entry which is preliminary data.</text>
</comment>
<gene>
    <name evidence="2" type="ORF">GHT09_000201</name>
</gene>
<proteinExistence type="predicted"/>
<sequence length="190" mass="20534">MPPPELRRAGAGGALGRPRRARQPPRSRPPETPARGGAELLAEGGRPRRLQGLTKPTARRAVTYTARVVMETHQLKPAAIGSGREASGEGRGLGDRQPGPGRRGRGARRAKRQRLRVPPAPRVLALPRPQPRAPPARAPPGLAPRLALRQTRARAPRRRPFRPGHGAGTRTRTTRRLVPCGRRGAQAPLN</sequence>
<evidence type="ECO:0000256" key="1">
    <source>
        <dbReference type="SAM" id="MobiDB-lite"/>
    </source>
</evidence>
<feature type="region of interest" description="Disordered" evidence="1">
    <location>
        <begin position="1"/>
        <end position="58"/>
    </location>
</feature>
<feature type="compositionally biased region" description="Basic residues" evidence="1">
    <location>
        <begin position="151"/>
        <end position="162"/>
    </location>
</feature>